<comment type="caution">
    <text evidence="1">The sequence shown here is derived from an EMBL/GenBank/DDBJ whole genome shotgun (WGS) entry which is preliminary data.</text>
</comment>
<evidence type="ECO:0000313" key="2">
    <source>
        <dbReference type="Proteomes" id="UP001189429"/>
    </source>
</evidence>
<keyword evidence="2" id="KW-1185">Reference proteome</keyword>
<name>A0ABN9U528_9DINO</name>
<gene>
    <name evidence="1" type="ORF">PCOR1329_LOCUS44943</name>
</gene>
<reference evidence="1" key="1">
    <citation type="submission" date="2023-10" db="EMBL/GenBank/DDBJ databases">
        <authorList>
            <person name="Chen Y."/>
            <person name="Shah S."/>
            <person name="Dougan E. K."/>
            <person name="Thang M."/>
            <person name="Chan C."/>
        </authorList>
    </citation>
    <scope>NUCLEOTIDE SEQUENCE [LARGE SCALE GENOMIC DNA]</scope>
</reference>
<dbReference type="EMBL" id="CAUYUJ010015398">
    <property type="protein sequence ID" value="CAK0853481.1"/>
    <property type="molecule type" value="Genomic_DNA"/>
</dbReference>
<organism evidence="1 2">
    <name type="scientific">Prorocentrum cordatum</name>
    <dbReference type="NCBI Taxonomy" id="2364126"/>
    <lineage>
        <taxon>Eukaryota</taxon>
        <taxon>Sar</taxon>
        <taxon>Alveolata</taxon>
        <taxon>Dinophyceae</taxon>
        <taxon>Prorocentrales</taxon>
        <taxon>Prorocentraceae</taxon>
        <taxon>Prorocentrum</taxon>
    </lineage>
</organism>
<evidence type="ECO:0000313" key="1">
    <source>
        <dbReference type="EMBL" id="CAK0853481.1"/>
    </source>
</evidence>
<dbReference type="Proteomes" id="UP001189429">
    <property type="component" value="Unassembled WGS sequence"/>
</dbReference>
<protein>
    <submittedName>
        <fullName evidence="1">Uncharacterized protein</fullName>
    </submittedName>
</protein>
<sequence length="284" mass="32574">MAGEWGEHVSLSVYVKTAGLGPDEERVLESRGRFEMIAIPKFGRSEHAYVWHIARKAPSFASVEIFTKTNDMDSKEHPIDERQVRYMVDVALDGTPYEMVSYPWGLDRRYLQVRCDKAWSNHSLYHEFCEGGRDCVKRKGISCQGSIFTQRYKNGSVGLSMVRNAVTAEKGPADLAWALRQLPQPLPLIHETYGEGMFSVRRNVLGQFSASWYREWKNIMYGDTAPWGYHHDSAMLVLPLLFGRASTTSKQFPAWFVSPSTMDLFDTVDGMRKANPRYTIRRDR</sequence>
<accession>A0ABN9U528</accession>
<proteinExistence type="predicted"/>